<dbReference type="PRINTS" id="PR00695">
    <property type="entry name" value="CUNO2RDTASE"/>
</dbReference>
<dbReference type="InterPro" id="IPR001287">
    <property type="entry name" value="NO2-reductase_Cu"/>
</dbReference>
<evidence type="ECO:0000313" key="24">
    <source>
        <dbReference type="Proteomes" id="UP001580430"/>
    </source>
</evidence>
<comment type="similarity">
    <text evidence="6">Belongs to the multicopper oxidase family.</text>
</comment>
<evidence type="ECO:0000256" key="20">
    <source>
        <dbReference type="SAM" id="MobiDB-lite"/>
    </source>
</evidence>
<dbReference type="SUPFAM" id="SSF49503">
    <property type="entry name" value="Cupredoxins"/>
    <property type="match status" value="2"/>
</dbReference>
<comment type="catalytic activity">
    <reaction evidence="19">
        <text>nitric oxide + Fe(III)-[cytochrome c] + H2O = Fe(II)-[cytochrome c] + nitrite + 2 H(+)</text>
        <dbReference type="Rhea" id="RHEA:15233"/>
        <dbReference type="Rhea" id="RHEA-COMP:10350"/>
        <dbReference type="Rhea" id="RHEA-COMP:14399"/>
        <dbReference type="ChEBI" id="CHEBI:15377"/>
        <dbReference type="ChEBI" id="CHEBI:15378"/>
        <dbReference type="ChEBI" id="CHEBI:16301"/>
        <dbReference type="ChEBI" id="CHEBI:16480"/>
        <dbReference type="ChEBI" id="CHEBI:29033"/>
        <dbReference type="ChEBI" id="CHEBI:29034"/>
        <dbReference type="EC" id="1.7.2.1"/>
    </reaction>
</comment>
<evidence type="ECO:0000256" key="13">
    <source>
        <dbReference type="ARBA" id="ARBA00022764"/>
    </source>
</evidence>
<dbReference type="RefSeq" id="WP_375518073.1">
    <property type="nucleotide sequence ID" value="NZ_JBHIRY010000001.1"/>
</dbReference>
<keyword evidence="14" id="KW-0274">FAD</keyword>
<evidence type="ECO:0000259" key="22">
    <source>
        <dbReference type="Pfam" id="PF07732"/>
    </source>
</evidence>
<keyword evidence="16" id="KW-0186">Copper</keyword>
<comment type="pathway">
    <text evidence="5">Nitrogen metabolism; nitrate reduction (denitrification); dinitrogen from nitrate: step 2/4.</text>
</comment>
<keyword evidence="11" id="KW-0479">Metal-binding</keyword>
<comment type="subcellular location">
    <subcellularLocation>
        <location evidence="4">Periplasm</location>
    </subcellularLocation>
</comment>
<feature type="domain" description="Plastocyanin-like" evidence="22">
    <location>
        <begin position="71"/>
        <end position="179"/>
    </location>
</feature>
<evidence type="ECO:0000259" key="21">
    <source>
        <dbReference type="Pfam" id="PF00394"/>
    </source>
</evidence>
<evidence type="ECO:0000256" key="9">
    <source>
        <dbReference type="ARBA" id="ARBA00017290"/>
    </source>
</evidence>
<evidence type="ECO:0000256" key="11">
    <source>
        <dbReference type="ARBA" id="ARBA00022723"/>
    </source>
</evidence>
<feature type="domain" description="Plastocyanin-like" evidence="21">
    <location>
        <begin position="191"/>
        <end position="316"/>
    </location>
</feature>
<dbReference type="CDD" id="cd04208">
    <property type="entry name" value="CuRO_2_CuNIR"/>
    <property type="match status" value="1"/>
</dbReference>
<evidence type="ECO:0000256" key="2">
    <source>
        <dbReference type="ARBA" id="ARBA00001973"/>
    </source>
</evidence>
<evidence type="ECO:0000256" key="10">
    <source>
        <dbReference type="ARBA" id="ARBA00022630"/>
    </source>
</evidence>
<accession>A0ABV5BWX2</accession>
<comment type="cofactor">
    <cofactor evidence="3">
        <name>FAD</name>
        <dbReference type="ChEBI" id="CHEBI:57692"/>
    </cofactor>
</comment>
<dbReference type="PANTHER" id="PTHR11709:SF394">
    <property type="entry name" value="FI03373P-RELATED"/>
    <property type="match status" value="1"/>
</dbReference>
<dbReference type="Proteomes" id="UP001580430">
    <property type="component" value="Unassembled WGS sequence"/>
</dbReference>
<keyword evidence="15" id="KW-0560">Oxidoreductase</keyword>
<keyword evidence="17" id="KW-0534">Nitrate assimilation</keyword>
<dbReference type="CDD" id="cd11020">
    <property type="entry name" value="CuRO_1_CuNIR"/>
    <property type="match status" value="1"/>
</dbReference>
<dbReference type="PROSITE" id="PS51257">
    <property type="entry name" value="PROKAR_LIPOPROTEIN"/>
    <property type="match status" value="1"/>
</dbReference>
<protein>
    <recommendedName>
        <fullName evidence="9">Copper-containing nitrite reductase</fullName>
        <ecNumber evidence="8">1.7.2.1</ecNumber>
    </recommendedName>
    <alternativeName>
        <fullName evidence="18">Cu-NIR</fullName>
    </alternativeName>
</protein>
<dbReference type="InterPro" id="IPR001117">
    <property type="entry name" value="Cu-oxidase_2nd"/>
</dbReference>
<evidence type="ECO:0000256" key="8">
    <source>
        <dbReference type="ARBA" id="ARBA00011882"/>
    </source>
</evidence>
<feature type="region of interest" description="Disordered" evidence="20">
    <location>
        <begin position="26"/>
        <end position="50"/>
    </location>
</feature>
<name>A0ABV5BWX2_9BACL</name>
<comment type="subunit">
    <text evidence="7">Homotrimer.</text>
</comment>
<evidence type="ECO:0000256" key="19">
    <source>
        <dbReference type="ARBA" id="ARBA00049340"/>
    </source>
</evidence>
<dbReference type="Gene3D" id="2.60.40.420">
    <property type="entry name" value="Cupredoxins - blue copper proteins"/>
    <property type="match status" value="2"/>
</dbReference>
<evidence type="ECO:0000256" key="16">
    <source>
        <dbReference type="ARBA" id="ARBA00023008"/>
    </source>
</evidence>
<evidence type="ECO:0000256" key="1">
    <source>
        <dbReference type="ARBA" id="ARBA00001960"/>
    </source>
</evidence>
<sequence>MFRHWFNLFIIIAVFAVLAMTGCESGPSQESSAPKEITQPALPKEKLDQPPVKPVIRKEGNQVYVDLTAQVTAIEIAKGYTYHAWTFNGTVPGPVLRVKEGDTIHLTLRNLDPNLPHSMDMHAVQAAPSKHFIDVNPGEDGTFKYKADHPGVFMYHCGTKPVLQHLANGMYGMIIVEPAEGYPTDKIVDREYTIVQSEFYKENDLQAFSEGEPTHVVFNGSTEAMKDQPFTAKAGDRVRFYVVNTGPNHVSSFHIVGAIMDRVYLDGNPQNVLQGMQTVLLPAGGGAVIETEVNEEGEYMIVTHQFNDADRGATATLSVTRQLQE</sequence>
<dbReference type="Pfam" id="PF07732">
    <property type="entry name" value="Cu-oxidase_3"/>
    <property type="match status" value="1"/>
</dbReference>
<keyword evidence="12" id="KW-0677">Repeat</keyword>
<reference evidence="23 24" key="1">
    <citation type="submission" date="2024-09" db="EMBL/GenBank/DDBJ databases">
        <title>Paenibacillus zeirhizospherea sp. nov., isolated from surface of the maize (Zea mays) roots in a horticulture field, Hungary.</title>
        <authorList>
            <person name="Marton D."/>
            <person name="Farkas M."/>
            <person name="Bedics A."/>
            <person name="Toth E."/>
            <person name="Tancsics A."/>
            <person name="Boka K."/>
            <person name="Marati G."/>
            <person name="Kriszt B."/>
            <person name="Cserhati M."/>
        </authorList>
    </citation>
    <scope>NUCLEOTIDE SEQUENCE [LARGE SCALE GENOMIC DNA]</scope>
    <source>
        <strain evidence="23 24">JCM 18446</strain>
    </source>
</reference>
<evidence type="ECO:0000256" key="17">
    <source>
        <dbReference type="ARBA" id="ARBA00023063"/>
    </source>
</evidence>
<evidence type="ECO:0000256" key="14">
    <source>
        <dbReference type="ARBA" id="ARBA00022827"/>
    </source>
</evidence>
<evidence type="ECO:0000256" key="12">
    <source>
        <dbReference type="ARBA" id="ARBA00022737"/>
    </source>
</evidence>
<dbReference type="InterPro" id="IPR008972">
    <property type="entry name" value="Cupredoxin"/>
</dbReference>
<dbReference type="EMBL" id="JBHIRY010000001">
    <property type="protein sequence ID" value="MFB5758815.1"/>
    <property type="molecule type" value="Genomic_DNA"/>
</dbReference>
<evidence type="ECO:0000256" key="6">
    <source>
        <dbReference type="ARBA" id="ARBA00010609"/>
    </source>
</evidence>
<dbReference type="EC" id="1.7.2.1" evidence="8"/>
<comment type="cofactor">
    <cofactor evidence="2">
        <name>Cu(2+)</name>
        <dbReference type="ChEBI" id="CHEBI:29036"/>
    </cofactor>
</comment>
<dbReference type="InterPro" id="IPR011707">
    <property type="entry name" value="Cu-oxidase-like_N"/>
</dbReference>
<evidence type="ECO:0000256" key="18">
    <source>
        <dbReference type="ARBA" id="ARBA00032356"/>
    </source>
</evidence>
<comment type="cofactor">
    <cofactor evidence="1">
        <name>Cu(+)</name>
        <dbReference type="ChEBI" id="CHEBI:49552"/>
    </cofactor>
</comment>
<evidence type="ECO:0000256" key="4">
    <source>
        <dbReference type="ARBA" id="ARBA00004418"/>
    </source>
</evidence>
<dbReference type="InterPro" id="IPR045087">
    <property type="entry name" value="Cu-oxidase_fam"/>
</dbReference>
<organism evidence="23 24">
    <name type="scientific">Paenibacillus medicaginis</name>
    <dbReference type="NCBI Taxonomy" id="1470560"/>
    <lineage>
        <taxon>Bacteria</taxon>
        <taxon>Bacillati</taxon>
        <taxon>Bacillota</taxon>
        <taxon>Bacilli</taxon>
        <taxon>Bacillales</taxon>
        <taxon>Paenibacillaceae</taxon>
        <taxon>Paenibacillus</taxon>
    </lineage>
</organism>
<evidence type="ECO:0000256" key="5">
    <source>
        <dbReference type="ARBA" id="ARBA00005127"/>
    </source>
</evidence>
<keyword evidence="24" id="KW-1185">Reference proteome</keyword>
<dbReference type="PANTHER" id="PTHR11709">
    <property type="entry name" value="MULTI-COPPER OXIDASE"/>
    <property type="match status" value="1"/>
</dbReference>
<proteinExistence type="inferred from homology"/>
<comment type="caution">
    <text evidence="23">The sequence shown here is derived from an EMBL/GenBank/DDBJ whole genome shotgun (WGS) entry which is preliminary data.</text>
</comment>
<keyword evidence="13" id="KW-0574">Periplasm</keyword>
<keyword evidence="10" id="KW-0285">Flavoprotein</keyword>
<evidence type="ECO:0000256" key="15">
    <source>
        <dbReference type="ARBA" id="ARBA00023002"/>
    </source>
</evidence>
<evidence type="ECO:0000256" key="7">
    <source>
        <dbReference type="ARBA" id="ARBA00011233"/>
    </source>
</evidence>
<dbReference type="Pfam" id="PF00394">
    <property type="entry name" value="Cu-oxidase"/>
    <property type="match status" value="1"/>
</dbReference>
<gene>
    <name evidence="23" type="ORF">ACE5LO_00265</name>
</gene>
<evidence type="ECO:0000313" key="23">
    <source>
        <dbReference type="EMBL" id="MFB5758815.1"/>
    </source>
</evidence>
<evidence type="ECO:0000256" key="3">
    <source>
        <dbReference type="ARBA" id="ARBA00001974"/>
    </source>
</evidence>